<feature type="region of interest" description="Disordered" evidence="1">
    <location>
        <begin position="403"/>
        <end position="422"/>
    </location>
</feature>
<proteinExistence type="predicted"/>
<evidence type="ECO:0000313" key="3">
    <source>
        <dbReference type="Proteomes" id="UP000296049"/>
    </source>
</evidence>
<dbReference type="Proteomes" id="UP000296049">
    <property type="component" value="Unassembled WGS sequence"/>
</dbReference>
<name>R0M441_ANAPL</name>
<evidence type="ECO:0000256" key="1">
    <source>
        <dbReference type="SAM" id="MobiDB-lite"/>
    </source>
</evidence>
<evidence type="ECO:0000313" key="2">
    <source>
        <dbReference type="EMBL" id="EOB07408.1"/>
    </source>
</evidence>
<gene>
    <name evidence="2" type="ORF">Anapl_03581</name>
</gene>
<organism evidence="2 3">
    <name type="scientific">Anas platyrhynchos</name>
    <name type="common">Mallard</name>
    <name type="synonym">Anas boschas</name>
    <dbReference type="NCBI Taxonomy" id="8839"/>
    <lineage>
        <taxon>Eukaryota</taxon>
        <taxon>Metazoa</taxon>
        <taxon>Chordata</taxon>
        <taxon>Craniata</taxon>
        <taxon>Vertebrata</taxon>
        <taxon>Euteleostomi</taxon>
        <taxon>Archelosauria</taxon>
        <taxon>Archosauria</taxon>
        <taxon>Dinosauria</taxon>
        <taxon>Saurischia</taxon>
        <taxon>Theropoda</taxon>
        <taxon>Coelurosauria</taxon>
        <taxon>Aves</taxon>
        <taxon>Neognathae</taxon>
        <taxon>Galloanserae</taxon>
        <taxon>Anseriformes</taxon>
        <taxon>Anatidae</taxon>
        <taxon>Anatinae</taxon>
        <taxon>Anas</taxon>
    </lineage>
</organism>
<protein>
    <submittedName>
        <fullName evidence="2">Uncharacterized protein</fullName>
    </submittedName>
</protein>
<dbReference type="AlphaFoldDB" id="R0M441"/>
<accession>R0M441</accession>
<reference evidence="3" key="1">
    <citation type="journal article" date="2013" name="Nat. Genet.">
        <title>The duck genome and transcriptome provide insight into an avian influenza virus reservoir species.</title>
        <authorList>
            <person name="Huang Y."/>
            <person name="Li Y."/>
            <person name="Burt D.W."/>
            <person name="Chen H."/>
            <person name="Zhang Y."/>
            <person name="Qian W."/>
            <person name="Kim H."/>
            <person name="Gan S."/>
            <person name="Zhao Y."/>
            <person name="Li J."/>
            <person name="Yi K."/>
            <person name="Feng H."/>
            <person name="Zhu P."/>
            <person name="Li B."/>
            <person name="Liu Q."/>
            <person name="Fairley S."/>
            <person name="Magor K.E."/>
            <person name="Du Z."/>
            <person name="Hu X."/>
            <person name="Goodman L."/>
            <person name="Tafer H."/>
            <person name="Vignal A."/>
            <person name="Lee T."/>
            <person name="Kim K.W."/>
            <person name="Sheng Z."/>
            <person name="An Y."/>
            <person name="Searle S."/>
            <person name="Herrero J."/>
            <person name="Groenen M.A."/>
            <person name="Crooijmans R.P."/>
            <person name="Faraut T."/>
            <person name="Cai Q."/>
            <person name="Webster R.G."/>
            <person name="Aldridge J.R."/>
            <person name="Warren W.C."/>
            <person name="Bartschat S."/>
            <person name="Kehr S."/>
            <person name="Marz M."/>
            <person name="Stadler P.F."/>
            <person name="Smith J."/>
            <person name="Kraus R.H."/>
            <person name="Zhao Y."/>
            <person name="Ren L."/>
            <person name="Fei J."/>
            <person name="Morisson M."/>
            <person name="Kaiser P."/>
            <person name="Griffin D.K."/>
            <person name="Rao M."/>
            <person name="Pitel F."/>
            <person name="Wang J."/>
            <person name="Li N."/>
        </authorList>
    </citation>
    <scope>NUCLEOTIDE SEQUENCE [LARGE SCALE GENOMIC DNA]</scope>
</reference>
<sequence length="422" mass="46236">MRPCYKAVLRNKNRSKRGVQTPLMLNGTSLSEAPKYLHTENRSKRGVRTPPMLNVTSLSEAPKYLHADSDPQLTRLHFIHEEQGSSVRSTEPRLGLSPCSMTDMQMGAAVADDLEHHYGLHLTRLRSALPPFLVLPAPFPLLPTVWLFRTGPSTFHSMAALCPANVYKQQTQSFQQDECLPISMHADVQQPEVKKCCVYSGLGTRTFHRKHVPPGARLQTPGDREHPGLVKIKINEELLRGSVTNPQKTYEACTNHDVVPASPTAHGGYNHSSIFLPCARGPAGDNCPELDTNLPEDIWAGGDPKGKRGIQGFYQTIEPDFNQINTFLLCQEDGTEPNQTEDVLQDNEPIPEPLPLVSAAEWGTALKACGGASGRAQGEPGLEHGGAFPKIVSLLQMLVPGAEDEAGPKGKAYTKRIPASWR</sequence>
<dbReference type="EMBL" id="KB742527">
    <property type="protein sequence ID" value="EOB07408.1"/>
    <property type="molecule type" value="Genomic_DNA"/>
</dbReference>
<keyword evidence="3" id="KW-1185">Reference proteome</keyword>